<dbReference type="EMBL" id="JACHEJ010000029">
    <property type="protein sequence ID" value="MBB6182381.1"/>
    <property type="molecule type" value="Genomic_DNA"/>
</dbReference>
<keyword evidence="3" id="KW-1185">Reference proteome</keyword>
<dbReference type="AlphaFoldDB" id="A0A7W9Z4J6"/>
<feature type="region of interest" description="Disordered" evidence="1">
    <location>
        <begin position="88"/>
        <end position="108"/>
    </location>
</feature>
<dbReference type="Proteomes" id="UP000535501">
    <property type="component" value="Unassembled WGS sequence"/>
</dbReference>
<reference evidence="2 3" key="1">
    <citation type="submission" date="2020-08" db="EMBL/GenBank/DDBJ databases">
        <title>Genomic Encyclopedia of Type Strains, Phase IV (KMG-IV): sequencing the most valuable type-strain genomes for metagenomic binning, comparative biology and taxonomic classification.</title>
        <authorList>
            <person name="Goeker M."/>
        </authorList>
    </citation>
    <scope>NUCLEOTIDE SEQUENCE [LARGE SCALE GENOMIC DNA]</scope>
    <source>
        <strain evidence="2 3">DSM 102134</strain>
    </source>
</reference>
<proteinExistence type="predicted"/>
<sequence length="129" mass="14620">MTEAEMKHFDNKHVPFAKLFSKLEPAIKSYAREGTRKPKHVAVRLTSEGFRTADGAKWTPRLVYLLLALMFNEAPRPKVIDIEAGALKKRARRPSNQDKSDPSPLSLDEMAVRLSHLGKVRRNSPDTKL</sequence>
<gene>
    <name evidence="2" type="ORF">HNQ75_004370</name>
</gene>
<accession>A0A7W9Z4J6</accession>
<organism evidence="2 3">
    <name type="scientific">Pseudorhizobium flavum</name>
    <dbReference type="NCBI Taxonomy" id="1335061"/>
    <lineage>
        <taxon>Bacteria</taxon>
        <taxon>Pseudomonadati</taxon>
        <taxon>Pseudomonadota</taxon>
        <taxon>Alphaproteobacteria</taxon>
        <taxon>Hyphomicrobiales</taxon>
        <taxon>Rhizobiaceae</taxon>
        <taxon>Rhizobium/Agrobacterium group</taxon>
        <taxon>Pseudorhizobium</taxon>
    </lineage>
</organism>
<comment type="caution">
    <text evidence="2">The sequence shown here is derived from an EMBL/GenBank/DDBJ whole genome shotgun (WGS) entry which is preliminary data.</text>
</comment>
<name>A0A7W9Z4J6_9HYPH</name>
<dbReference type="RefSeq" id="WP_077546328.1">
    <property type="nucleotide sequence ID" value="NZ_JACHEJ010000029.1"/>
</dbReference>
<evidence type="ECO:0000313" key="2">
    <source>
        <dbReference type="EMBL" id="MBB6182381.1"/>
    </source>
</evidence>
<protein>
    <submittedName>
        <fullName evidence="2">Uncharacterized protein</fullName>
    </submittedName>
</protein>
<evidence type="ECO:0000313" key="3">
    <source>
        <dbReference type="Proteomes" id="UP000535501"/>
    </source>
</evidence>
<evidence type="ECO:0000256" key="1">
    <source>
        <dbReference type="SAM" id="MobiDB-lite"/>
    </source>
</evidence>